<organism evidence="1 2">
    <name type="scientific">Chromobacterium rhizoryzae</name>
    <dbReference type="NCBI Taxonomy" id="1778675"/>
    <lineage>
        <taxon>Bacteria</taxon>
        <taxon>Pseudomonadati</taxon>
        <taxon>Pseudomonadota</taxon>
        <taxon>Betaproteobacteria</taxon>
        <taxon>Neisseriales</taxon>
        <taxon>Chromobacteriaceae</taxon>
        <taxon>Chromobacterium</taxon>
    </lineage>
</organism>
<dbReference type="KEGG" id="crz:D1345_16995"/>
<dbReference type="EMBL" id="CP031968">
    <property type="protein sequence ID" value="AXT49186.1"/>
    <property type="molecule type" value="Genomic_DNA"/>
</dbReference>
<proteinExistence type="predicted"/>
<accession>A0AAD0RX67</accession>
<sequence>MPSLEIYDMERDARTYDGPWPVVAHPPCRAWGRLRAFAEPRADERNLARLAVALVREFGGVLEHPAGSTLWPSQLLPEPGCRDAFGGWTLAAPQKWWGHKAEKSTWFYVVGCEPSNIPPLPYVMGEAAYVVQSRKRHDFRPHISKAEREHTPPALAAWLVELARLCAKPGRSASH</sequence>
<gene>
    <name evidence="1" type="ORF">D1345_16995</name>
</gene>
<evidence type="ECO:0000313" key="1">
    <source>
        <dbReference type="EMBL" id="AXT49186.1"/>
    </source>
</evidence>
<name>A0AAD0RX67_9NEIS</name>
<dbReference type="AlphaFoldDB" id="A0AAD0RX67"/>
<protein>
    <submittedName>
        <fullName evidence="1">Uncharacterized protein</fullName>
    </submittedName>
</protein>
<keyword evidence="2" id="KW-1185">Reference proteome</keyword>
<reference evidence="1 2" key="1">
    <citation type="submission" date="2018-08" db="EMBL/GenBank/DDBJ databases">
        <title>Complete genome sequence of JP2-74.</title>
        <authorList>
            <person name="Wu L."/>
        </authorList>
    </citation>
    <scope>NUCLEOTIDE SEQUENCE [LARGE SCALE GENOMIC DNA]</scope>
    <source>
        <strain evidence="1 2">JP2-74</strain>
    </source>
</reference>
<dbReference type="Proteomes" id="UP000259465">
    <property type="component" value="Chromosome"/>
</dbReference>
<evidence type="ECO:0000313" key="2">
    <source>
        <dbReference type="Proteomes" id="UP000259465"/>
    </source>
</evidence>